<dbReference type="Proteomes" id="UP000799423">
    <property type="component" value="Unassembled WGS sequence"/>
</dbReference>
<gene>
    <name evidence="1" type="ORF">T440DRAFT_409014</name>
</gene>
<organism evidence="1 2">
    <name type="scientific">Plenodomus tracheiphilus IPT5</name>
    <dbReference type="NCBI Taxonomy" id="1408161"/>
    <lineage>
        <taxon>Eukaryota</taxon>
        <taxon>Fungi</taxon>
        <taxon>Dikarya</taxon>
        <taxon>Ascomycota</taxon>
        <taxon>Pezizomycotina</taxon>
        <taxon>Dothideomycetes</taxon>
        <taxon>Pleosporomycetidae</taxon>
        <taxon>Pleosporales</taxon>
        <taxon>Pleosporineae</taxon>
        <taxon>Leptosphaeriaceae</taxon>
        <taxon>Plenodomus</taxon>
    </lineage>
</organism>
<dbReference type="AlphaFoldDB" id="A0A6A7AP03"/>
<dbReference type="EMBL" id="MU006357">
    <property type="protein sequence ID" value="KAF2845000.1"/>
    <property type="molecule type" value="Genomic_DNA"/>
</dbReference>
<sequence>TMCSGHSIRVSQGGTIAVLRPIRSLSEEHMLLLFRNHFSKPGTSVELQGRIEEEVQDIRWVVIHRDGDLTASTSKVSDPLYSFPLIVRLGVSDLPQRLYLGVGDDGIIGRRVSIMTGATHAPLTIAQGIIGWN</sequence>
<name>A0A6A7AP03_9PLEO</name>
<accession>A0A6A7AP03</accession>
<dbReference type="OrthoDB" id="4158189at2759"/>
<proteinExistence type="predicted"/>
<evidence type="ECO:0000313" key="2">
    <source>
        <dbReference type="Proteomes" id="UP000799423"/>
    </source>
</evidence>
<feature type="non-terminal residue" evidence="1">
    <location>
        <position position="1"/>
    </location>
</feature>
<evidence type="ECO:0000313" key="1">
    <source>
        <dbReference type="EMBL" id="KAF2845000.1"/>
    </source>
</evidence>
<reference evidence="1" key="1">
    <citation type="submission" date="2020-01" db="EMBL/GenBank/DDBJ databases">
        <authorList>
            <consortium name="DOE Joint Genome Institute"/>
            <person name="Haridas S."/>
            <person name="Albert R."/>
            <person name="Binder M."/>
            <person name="Bloem J."/>
            <person name="Labutti K."/>
            <person name="Salamov A."/>
            <person name="Andreopoulos B."/>
            <person name="Baker S.E."/>
            <person name="Barry K."/>
            <person name="Bills G."/>
            <person name="Bluhm B.H."/>
            <person name="Cannon C."/>
            <person name="Castanera R."/>
            <person name="Culley D.E."/>
            <person name="Daum C."/>
            <person name="Ezra D."/>
            <person name="Gonzalez J.B."/>
            <person name="Henrissat B."/>
            <person name="Kuo A."/>
            <person name="Liang C."/>
            <person name="Lipzen A."/>
            <person name="Lutzoni F."/>
            <person name="Magnuson J."/>
            <person name="Mondo S."/>
            <person name="Nolan M."/>
            <person name="Ohm R."/>
            <person name="Pangilinan J."/>
            <person name="Park H.-J."/>
            <person name="Ramirez L."/>
            <person name="Alfaro M."/>
            <person name="Sun H."/>
            <person name="Tritt A."/>
            <person name="Yoshinaga Y."/>
            <person name="Zwiers L.-H."/>
            <person name="Turgeon B.G."/>
            <person name="Goodwin S.B."/>
            <person name="Spatafora J.W."/>
            <person name="Crous P.W."/>
            <person name="Grigoriev I.V."/>
        </authorList>
    </citation>
    <scope>NUCLEOTIDE SEQUENCE</scope>
    <source>
        <strain evidence="1">IPT5</strain>
    </source>
</reference>
<protein>
    <submittedName>
        <fullName evidence="1">Uncharacterized protein</fullName>
    </submittedName>
</protein>
<keyword evidence="2" id="KW-1185">Reference proteome</keyword>